<proteinExistence type="inferred from homology"/>
<dbReference type="SUPFAM" id="SSF56935">
    <property type="entry name" value="Porins"/>
    <property type="match status" value="1"/>
</dbReference>
<evidence type="ECO:0000313" key="9">
    <source>
        <dbReference type="EMBL" id="TDB65385.1"/>
    </source>
</evidence>
<keyword evidence="4 7" id="KW-0812">Transmembrane</keyword>
<feature type="domain" description="TonB-dependent receptor plug" evidence="8">
    <location>
        <begin position="147"/>
        <end position="253"/>
    </location>
</feature>
<dbReference type="Gene3D" id="2.60.40.1120">
    <property type="entry name" value="Carboxypeptidase-like, regulatory domain"/>
    <property type="match status" value="1"/>
</dbReference>
<dbReference type="InterPro" id="IPR023997">
    <property type="entry name" value="TonB-dep_OMP_SusC/RagA_CS"/>
</dbReference>
<keyword evidence="6 7" id="KW-0998">Cell outer membrane</keyword>
<dbReference type="Pfam" id="PF13715">
    <property type="entry name" value="CarbopepD_reg_2"/>
    <property type="match status" value="1"/>
</dbReference>
<dbReference type="SUPFAM" id="SSF49464">
    <property type="entry name" value="Carboxypeptidase regulatory domain-like"/>
    <property type="match status" value="1"/>
</dbReference>
<evidence type="ECO:0000313" key="10">
    <source>
        <dbReference type="Proteomes" id="UP000295706"/>
    </source>
</evidence>
<dbReference type="Proteomes" id="UP000295706">
    <property type="component" value="Unassembled WGS sequence"/>
</dbReference>
<keyword evidence="2 7" id="KW-0813">Transport</keyword>
<comment type="caution">
    <text evidence="9">The sequence shown here is derived from an EMBL/GenBank/DDBJ whole genome shotgun (WGS) entry which is preliminary data.</text>
</comment>
<sequence>MHNPTKKVTVTEMVGSATPTPVHMATREPKVGIQNPFRSEVVSQMLTSVLKMQAIAITGKVTGEDGEGIPGVNILEKGTTNGTNTDVQGTFTINVANQSSVLVFSAIGYMSQEVEVGAQSTINLVLKADIKALEEVVVVGYGTQKRANVTGAVSTVTIDDKITSRSLTNVSSGLAGLVPGLAVTQSTGMAGRNNAALIIRGLGTVNNASPLIVVDGMPDVDINRLNMNDIESISVLKDATSASVYGSRAANGVILITTKSGKGQEKASINYTGNYAFQNPTRAYDFMNDYSRALTLHQRSAAVNTLRANQLFRDGTIDQWMALSMVDPLRYPSTDWWDVIMRTGSVQNHNLSASGGNDKSNFFISVGVMDEKGLQVNNDFTRYNARFNYDYKIRNNINVGIRFNGNWSKFTYALEDGFTDDNATNTAGFDMQYAIAGIVPYDPVSGNYGGVMAYNEDPQAYNPYTLYVNNLNRQNRQEANTNIYIDWSPIKGLTARLDYALNYYNQFRVTAPIPNRSFNFQTNTFGSRVYVGDNAGVGNFTNNGHKTLLNGRLTYKTKIARNHDITALVVYSEEYWYDRYQASGRNDRLYPTLSEVDAALTDIQTTGGNSSTEGLQSYIGRLNYAAYDKYLLELNFRYDGSSRFLTERQFGFFPSAALGWRFTEENFIKSFTDRFMSSGKLRVSYGALGNNSGVGRFEQKETLNSSNYMIGGSIVKGFVNQKLVNRDLSWETTTVFNAGLDLGFLNNRLTTELDYYDRLTTGMNRPSEMSIHLTGAYTAPRRNIGDLRNRGVEANITWRESRGDISYSVNLNASYNATVLEEWNEFLGRGWIFLNMPYQFLYTYEDAGIAQTWEDIYNATPQGASPGDILRKDLNGDGRIDGNDRKAYPKTQRNRPTTFFGLNASVSWKGFDLTVLAQGSTGRKDYWLNIYNNVNFGSQRYASTWQHWENPWSVENRSGEWPRLAGSANREETTFWLDDLSFIRLKNVQLGYNVPKVVTNKLGISNVRVFASSENLATFTKFRGLDPEKTGNRSDAYPLNKSYSFGINIGI</sequence>
<dbReference type="EMBL" id="SMJU01000006">
    <property type="protein sequence ID" value="TDB65385.1"/>
    <property type="molecule type" value="Genomic_DNA"/>
</dbReference>
<comment type="similarity">
    <text evidence="7">Belongs to the TonB-dependent receptor family.</text>
</comment>
<dbReference type="NCBIfam" id="TIGR04057">
    <property type="entry name" value="SusC_RagA_signa"/>
    <property type="match status" value="1"/>
</dbReference>
<gene>
    <name evidence="9" type="ORF">EZE20_11575</name>
</gene>
<dbReference type="InterPro" id="IPR039426">
    <property type="entry name" value="TonB-dep_rcpt-like"/>
</dbReference>
<accession>A0A4V2X9W0</accession>
<dbReference type="Pfam" id="PF07715">
    <property type="entry name" value="Plug"/>
    <property type="match status" value="1"/>
</dbReference>
<dbReference type="PROSITE" id="PS52016">
    <property type="entry name" value="TONB_DEPENDENT_REC_3"/>
    <property type="match status" value="1"/>
</dbReference>
<dbReference type="InterPro" id="IPR036942">
    <property type="entry name" value="Beta-barrel_TonB_sf"/>
</dbReference>
<name>A0A4V2X9W0_9BACT</name>
<dbReference type="InterPro" id="IPR012910">
    <property type="entry name" value="Plug_dom"/>
</dbReference>
<evidence type="ECO:0000256" key="4">
    <source>
        <dbReference type="ARBA" id="ARBA00022692"/>
    </source>
</evidence>
<evidence type="ECO:0000256" key="2">
    <source>
        <dbReference type="ARBA" id="ARBA00022448"/>
    </source>
</evidence>
<organism evidence="9 10">
    <name type="scientific">Arundinibacter roseus</name>
    <dbReference type="NCBI Taxonomy" id="2070510"/>
    <lineage>
        <taxon>Bacteria</taxon>
        <taxon>Pseudomonadati</taxon>
        <taxon>Bacteroidota</taxon>
        <taxon>Cytophagia</taxon>
        <taxon>Cytophagales</taxon>
        <taxon>Spirosomataceae</taxon>
        <taxon>Arundinibacter</taxon>
    </lineage>
</organism>
<evidence type="ECO:0000256" key="6">
    <source>
        <dbReference type="ARBA" id="ARBA00023237"/>
    </source>
</evidence>
<reference evidence="9 10" key="1">
    <citation type="submission" date="2019-02" db="EMBL/GenBank/DDBJ databases">
        <title>Arundinibacter roseus gen. nov., sp. nov., a new member of the family Cytophagaceae.</title>
        <authorList>
            <person name="Szuroczki S."/>
            <person name="Khayer B."/>
            <person name="Sproer C."/>
            <person name="Toumi M."/>
            <person name="Szabo A."/>
            <person name="Felfoldi T."/>
            <person name="Schumann P."/>
            <person name="Toth E."/>
        </authorList>
    </citation>
    <scope>NUCLEOTIDE SEQUENCE [LARGE SCALE GENOMIC DNA]</scope>
    <source>
        <strain evidence="9 10">DMA-k-7a</strain>
    </source>
</reference>
<keyword evidence="9" id="KW-0675">Receptor</keyword>
<dbReference type="InterPro" id="IPR037066">
    <property type="entry name" value="Plug_dom_sf"/>
</dbReference>
<evidence type="ECO:0000256" key="5">
    <source>
        <dbReference type="ARBA" id="ARBA00023136"/>
    </source>
</evidence>
<keyword evidence="10" id="KW-1185">Reference proteome</keyword>
<protein>
    <submittedName>
        <fullName evidence="9">TonB-dependent receptor</fullName>
    </submittedName>
</protein>
<dbReference type="NCBIfam" id="TIGR04056">
    <property type="entry name" value="OMP_RagA_SusC"/>
    <property type="match status" value="1"/>
</dbReference>
<dbReference type="OrthoDB" id="899266at2"/>
<dbReference type="InterPro" id="IPR008969">
    <property type="entry name" value="CarboxyPept-like_regulatory"/>
</dbReference>
<keyword evidence="5 7" id="KW-0472">Membrane</keyword>
<dbReference type="InterPro" id="IPR023996">
    <property type="entry name" value="TonB-dep_OMP_SusC/RagA"/>
</dbReference>
<dbReference type="AlphaFoldDB" id="A0A4V2X9W0"/>
<dbReference type="Gene3D" id="2.40.170.20">
    <property type="entry name" value="TonB-dependent receptor, beta-barrel domain"/>
    <property type="match status" value="1"/>
</dbReference>
<evidence type="ECO:0000256" key="1">
    <source>
        <dbReference type="ARBA" id="ARBA00004571"/>
    </source>
</evidence>
<dbReference type="GO" id="GO:0009279">
    <property type="term" value="C:cell outer membrane"/>
    <property type="evidence" value="ECO:0007669"/>
    <property type="project" value="UniProtKB-SubCell"/>
</dbReference>
<evidence type="ECO:0000256" key="3">
    <source>
        <dbReference type="ARBA" id="ARBA00022452"/>
    </source>
</evidence>
<evidence type="ECO:0000256" key="7">
    <source>
        <dbReference type="PROSITE-ProRule" id="PRU01360"/>
    </source>
</evidence>
<evidence type="ECO:0000259" key="8">
    <source>
        <dbReference type="Pfam" id="PF07715"/>
    </source>
</evidence>
<comment type="subcellular location">
    <subcellularLocation>
        <location evidence="1 7">Cell outer membrane</location>
        <topology evidence="1 7">Multi-pass membrane protein</topology>
    </subcellularLocation>
</comment>
<keyword evidence="3 7" id="KW-1134">Transmembrane beta strand</keyword>
<dbReference type="Gene3D" id="2.170.130.10">
    <property type="entry name" value="TonB-dependent receptor, plug domain"/>
    <property type="match status" value="1"/>
</dbReference>